<feature type="domain" description="RelA/SpoT" evidence="2">
    <location>
        <begin position="46"/>
        <end position="162"/>
    </location>
</feature>
<evidence type="ECO:0000259" key="2">
    <source>
        <dbReference type="SMART" id="SM00954"/>
    </source>
</evidence>
<comment type="pathway">
    <text evidence="1">Purine metabolism; ppGpp biosynthesis; ppGpp from GTP: step 1/2.</text>
</comment>
<accession>A0A7X2TNL3</accession>
<proteinExistence type="predicted"/>
<dbReference type="UniPathway" id="UPA00908">
    <property type="reaction ID" value="UER00884"/>
</dbReference>
<dbReference type="SUPFAM" id="SSF81301">
    <property type="entry name" value="Nucleotidyltransferase"/>
    <property type="match status" value="1"/>
</dbReference>
<dbReference type="AlphaFoldDB" id="A0A7X2TNL3"/>
<dbReference type="CDD" id="cd05399">
    <property type="entry name" value="NT_Rel-Spo_like"/>
    <property type="match status" value="1"/>
</dbReference>
<dbReference type="EMBL" id="VUMV01000002">
    <property type="protein sequence ID" value="MST81670.1"/>
    <property type="molecule type" value="Genomic_DNA"/>
</dbReference>
<protein>
    <submittedName>
        <fullName evidence="3">GTP pyrophosphokinase family protein</fullName>
    </submittedName>
</protein>
<dbReference type="InterPro" id="IPR007685">
    <property type="entry name" value="RelA_SpoT"/>
</dbReference>
<organism evidence="3 4">
    <name type="scientific">Bilifractor porci</name>
    <dbReference type="NCBI Taxonomy" id="2606636"/>
    <lineage>
        <taxon>Bacteria</taxon>
        <taxon>Bacillati</taxon>
        <taxon>Bacillota</taxon>
        <taxon>Clostridia</taxon>
        <taxon>Lachnospirales</taxon>
        <taxon>Lachnospiraceae</taxon>
        <taxon>Bilifractor</taxon>
    </lineage>
</organism>
<dbReference type="RefSeq" id="WP_154457527.1">
    <property type="nucleotide sequence ID" value="NZ_VUMV01000002.1"/>
</dbReference>
<dbReference type="GO" id="GO:0016301">
    <property type="term" value="F:kinase activity"/>
    <property type="evidence" value="ECO:0007669"/>
    <property type="project" value="UniProtKB-KW"/>
</dbReference>
<dbReference type="InterPro" id="IPR043519">
    <property type="entry name" value="NT_sf"/>
</dbReference>
<dbReference type="Gene3D" id="1.10.287.860">
    <property type="entry name" value="Nucleotidyltransferase"/>
    <property type="match status" value="1"/>
</dbReference>
<name>A0A7X2TNL3_9FIRM</name>
<keyword evidence="3" id="KW-0808">Transferase</keyword>
<comment type="caution">
    <text evidence="3">The sequence shown here is derived from an EMBL/GenBank/DDBJ whole genome shotgun (WGS) entry which is preliminary data.</text>
</comment>
<reference evidence="3 4" key="1">
    <citation type="submission" date="2019-08" db="EMBL/GenBank/DDBJ databases">
        <title>In-depth cultivation of the pig gut microbiome towards novel bacterial diversity and tailored functional studies.</title>
        <authorList>
            <person name="Wylensek D."/>
            <person name="Hitch T.C.A."/>
            <person name="Clavel T."/>
        </authorList>
    </citation>
    <scope>NUCLEOTIDE SEQUENCE [LARGE SCALE GENOMIC DNA]</scope>
    <source>
        <strain evidence="3 4">Oil+RF-744-WCA-WT-13</strain>
    </source>
</reference>
<dbReference type="SMART" id="SM00954">
    <property type="entry name" value="RelA_SpoT"/>
    <property type="match status" value="1"/>
</dbReference>
<keyword evidence="3" id="KW-0418">Kinase</keyword>
<dbReference type="Pfam" id="PF04607">
    <property type="entry name" value="RelA_SpoT"/>
    <property type="match status" value="1"/>
</dbReference>
<dbReference type="GO" id="GO:0015970">
    <property type="term" value="P:guanosine tetraphosphate biosynthetic process"/>
    <property type="evidence" value="ECO:0007669"/>
    <property type="project" value="UniProtKB-UniPathway"/>
</dbReference>
<evidence type="ECO:0000313" key="4">
    <source>
        <dbReference type="Proteomes" id="UP000466864"/>
    </source>
</evidence>
<evidence type="ECO:0000313" key="3">
    <source>
        <dbReference type="EMBL" id="MST81670.1"/>
    </source>
</evidence>
<dbReference type="Proteomes" id="UP000466864">
    <property type="component" value="Unassembled WGS sequence"/>
</dbReference>
<sequence>MGTESIYGDHLPELEAVKKRLLAEIDTLRKNVKQKYGMDPVEHCLARIKSEESMREKCRRRGLPETTESALTEIHDAVGIRVVTSFISDVYLVRDYLASLPDCRVVEEKDYIRHAKPNGYRSYHMILLVDNHVYAEIQLRTISQDTWASLEHHLKYKKTLNQDTNLIVQELKRCADELASTDVSMQTIRDAIFQIQKDEDR</sequence>
<gene>
    <name evidence="3" type="ORF">FYJ60_05010</name>
</gene>
<dbReference type="InterPro" id="IPR052366">
    <property type="entry name" value="GTP_Pyrophosphokinase"/>
</dbReference>
<evidence type="ECO:0000256" key="1">
    <source>
        <dbReference type="ARBA" id="ARBA00004976"/>
    </source>
</evidence>
<dbReference type="Gene3D" id="3.30.460.10">
    <property type="entry name" value="Beta Polymerase, domain 2"/>
    <property type="match status" value="1"/>
</dbReference>
<dbReference type="PANTHER" id="PTHR47837">
    <property type="entry name" value="GTP PYROPHOSPHOKINASE YJBM"/>
    <property type="match status" value="1"/>
</dbReference>
<dbReference type="PANTHER" id="PTHR47837:SF2">
    <property type="entry name" value="GTP PYROPHOSPHOKINASE YWAC"/>
    <property type="match status" value="1"/>
</dbReference>
<keyword evidence="4" id="KW-1185">Reference proteome</keyword>